<accession>A0A1G8R100</accession>
<organism evidence="1 2">
    <name type="scientific">Pseudomonas abietaniphila</name>
    <dbReference type="NCBI Taxonomy" id="89065"/>
    <lineage>
        <taxon>Bacteria</taxon>
        <taxon>Pseudomonadati</taxon>
        <taxon>Pseudomonadota</taxon>
        <taxon>Gammaproteobacteria</taxon>
        <taxon>Pseudomonadales</taxon>
        <taxon>Pseudomonadaceae</taxon>
        <taxon>Pseudomonas</taxon>
    </lineage>
</organism>
<dbReference type="Proteomes" id="UP000182894">
    <property type="component" value="Unassembled WGS sequence"/>
</dbReference>
<gene>
    <name evidence="1" type="ORF">SAMN05216605_121113</name>
</gene>
<dbReference type="AlphaFoldDB" id="A0A1G8R100"/>
<dbReference type="RefSeq" id="WP_074758271.1">
    <property type="nucleotide sequence ID" value="NZ_FNCO01000021.1"/>
</dbReference>
<keyword evidence="2" id="KW-1185">Reference proteome</keyword>
<evidence type="ECO:0000313" key="1">
    <source>
        <dbReference type="EMBL" id="SDJ10080.1"/>
    </source>
</evidence>
<sequence>MTAPLRKFVLEQPGTPDYPYQYTDAIVGFKSAGPFYSTHPAEDSEQVWAMVFELPNGGGFLPAWTNGEADESAFSEQPVLTLMDAAKTAESLAAEEAQRQLDDPVDVGE</sequence>
<dbReference type="EMBL" id="FNCO01000021">
    <property type="protein sequence ID" value="SDJ10080.1"/>
    <property type="molecule type" value="Genomic_DNA"/>
</dbReference>
<protein>
    <submittedName>
        <fullName evidence="1">Uncharacterized protein</fullName>
    </submittedName>
</protein>
<proteinExistence type="predicted"/>
<dbReference type="STRING" id="89065.SAMN05216605_121113"/>
<name>A0A1G8R100_9PSED</name>
<evidence type="ECO:0000313" key="2">
    <source>
        <dbReference type="Proteomes" id="UP000182894"/>
    </source>
</evidence>
<reference evidence="2" key="1">
    <citation type="submission" date="2016-10" db="EMBL/GenBank/DDBJ databases">
        <authorList>
            <person name="Varghese N."/>
            <person name="Submissions S."/>
        </authorList>
    </citation>
    <scope>NUCLEOTIDE SEQUENCE [LARGE SCALE GENOMIC DNA]</scope>
    <source>
        <strain evidence="2">ATCC 700689</strain>
    </source>
</reference>